<dbReference type="Proteomes" id="UP000323039">
    <property type="component" value="Unassembled WGS sequence"/>
</dbReference>
<dbReference type="InterPro" id="IPR010090">
    <property type="entry name" value="Phage_tape_meas"/>
</dbReference>
<sequence>MAGGTPLGQMYVELGLDVSKFNPTLNGAKNAVKYFQSNVRALDSSLKNNGKNADLLQAKYKTLGQAIDAQRKVLDEMKKGFDKLEPGTARFDKAAAEIERENAKLAAMEGQLRKVEQALIAVGRENSFAGHLNKIGDSLLTNGERIKTFGKNVSDVGGKLTTGVTAPLVAGAGLVVKAAMDYESAFAGVKKTVDETATVSYAKLSSGIRQMAKELPASAVQIANVAEVAGQLGIKTEDILKFSRTMIDMGESTNLSAEEAATAIAKVANIMGLSSDDYSRFGSSVVDLGNNFATTEKDIVEMTNRLAAGGRLAGLTAPDILGLATAMSSVGIEAEAGGTAMTQTLTAIGNAVSLTGKGAAEKLELIANTAGMTSEQFQQAWKEKPVQALQAFIKGLENAHKSGENVNGILDDLDMKGIRQSNMLKSLALASDKMTSAVDRSNSAWKKNTALTEEASKRYATTESQFKMFKNQITDIAIEFGGPLLKAMRDGLQAAKPWIQNLADMAKAFSNMSTEQQQNIIKWGLLAAGAGPALTIFGKGIGLIGSFTKGLGWLTKGLSKAAGGASILHKTFQAFRTTGNLTEAFQSATSGATALSSATATATTGATALSGATTSASGSAGILGKAMVALGGPVGLMIGGIGLAAAGLVYLGNEKDKARIKAEEFGTQLSEIARSDLRSFQKVVDETSNTVANFGTHAGDADKVAGSFKKLYEEVVSSADKANKRLQELADKWGISPEQVAKAQEYNNQMVTNTEAMMNQINDIYQRHNGDASKFSKEEKEIVLNNQREMITARLELMNLSAKEQKAALQALNGEIFSLNETQLKHSRESLEKAMKEENSLYKESKAELKEMLSSKLLTRQEYNAKMKQLESEHNQTMEGLATKYLEVMKTLDDKVKLRTGQSWNYWEEAKKLLEEYGLSYEEIGKKASKAAKEAGNSHSILAKYSSEMSATTKEANDAWSLLVGNINKNNQFEVKSNVKEVIGEAVKSAEGWEQLKFIAKEAELNSNARATIAEALVESGKWAEMSLEEKKIIVQNQAGLQAIFDSQQHLAIWNSLPAEIKQLLMNNQDVMNKADVAKQALENYNKLTPQQKELLARDEEFQKAVSRSTETLKNWDMANPFPKDLLVNGDNAFLNTGLSIAKLDMWNQAATPTKELKGDSTSAVTEIGKAIGAAWNFNDLIVPAKSLNGDSTSAVVEVGKAIGAVNNFNGTEAPTKPLPSDATPTQNASSQAIVAVDSFNSTAAPTKLLTGDPSSVLGASSQGVDGLNSFNSTPTPTKHLNAVDNASWVARGVINTLGNIPSVVTTVIETVKRWVNHEDGTNYHRGGPAMVNDQRGETYRELIRFPTGETFIPEGRNVLMDLPRGTKVFPAYKTKRLMRNMGIPKYAAGVGIPSDAKFIREMEQASKSIVVQSSTTQNVVDMDKVVSEIAILRASLESLLTAILEKPSDTILDGEPLAQNIYRRQARIMAREGI</sequence>
<dbReference type="EMBL" id="VSJJ01000015">
    <property type="protein sequence ID" value="KAA0963202.1"/>
    <property type="molecule type" value="Genomic_DNA"/>
</dbReference>
<feature type="domain" description="Phage tail tape measure protein" evidence="3">
    <location>
        <begin position="208"/>
        <end position="399"/>
    </location>
</feature>
<accession>A0A5B0DBA3</accession>
<dbReference type="PANTHER" id="PTHR37813">
    <property type="entry name" value="FELS-2 PROPHAGE PROTEIN"/>
    <property type="match status" value="1"/>
</dbReference>
<evidence type="ECO:0000256" key="2">
    <source>
        <dbReference type="SAM" id="Coils"/>
    </source>
</evidence>
<dbReference type="RefSeq" id="WP_149518649.1">
    <property type="nucleotide sequence ID" value="NZ_VSJJ01000015.1"/>
</dbReference>
<feature type="coiled-coil region" evidence="2">
    <location>
        <begin position="91"/>
        <end position="118"/>
    </location>
</feature>
<keyword evidence="2" id="KW-0175">Coiled coil</keyword>
<keyword evidence="1" id="KW-1188">Viral release from host cell</keyword>
<organism evidence="4 5">
    <name type="scientific">Streptococcus cristatus</name>
    <dbReference type="NCBI Taxonomy" id="45634"/>
    <lineage>
        <taxon>Bacteria</taxon>
        <taxon>Bacillati</taxon>
        <taxon>Bacillota</taxon>
        <taxon>Bacilli</taxon>
        <taxon>Lactobacillales</taxon>
        <taxon>Streptococcaceae</taxon>
        <taxon>Streptococcus</taxon>
    </lineage>
</organism>
<evidence type="ECO:0000256" key="1">
    <source>
        <dbReference type="ARBA" id="ARBA00022612"/>
    </source>
</evidence>
<dbReference type="PANTHER" id="PTHR37813:SF1">
    <property type="entry name" value="FELS-2 PROPHAGE PROTEIN"/>
    <property type="match status" value="1"/>
</dbReference>
<name>A0A5B0DBA3_STRCR</name>
<gene>
    <name evidence="4" type="ORF">FXF62_10235</name>
</gene>
<comment type="caution">
    <text evidence="4">The sequence shown here is derived from an EMBL/GenBank/DDBJ whole genome shotgun (WGS) entry which is preliminary data.</text>
</comment>
<evidence type="ECO:0000313" key="4">
    <source>
        <dbReference type="EMBL" id="KAA0963202.1"/>
    </source>
</evidence>
<proteinExistence type="predicted"/>
<reference evidence="4 5" key="1">
    <citation type="submission" date="2019-08" db="EMBL/GenBank/DDBJ databases">
        <title>Genome sequence and analysis of Streptococcus cristatus strain S22 isolated from throat swab of children scarlet fever in Hangzhou, China.</title>
        <authorList>
            <person name="Huang Y."/>
            <person name="Xie L."/>
        </authorList>
    </citation>
    <scope>NUCLEOTIDE SEQUENCE [LARGE SCALE GENOMIC DNA]</scope>
    <source>
        <strain evidence="4 5">S22</strain>
    </source>
</reference>
<evidence type="ECO:0000313" key="5">
    <source>
        <dbReference type="Proteomes" id="UP000323039"/>
    </source>
</evidence>
<protein>
    <submittedName>
        <fullName evidence="4">Phage tail tape measure protein</fullName>
    </submittedName>
</protein>
<feature type="coiled-coil region" evidence="2">
    <location>
        <begin position="828"/>
        <end position="880"/>
    </location>
</feature>
<dbReference type="NCBIfam" id="TIGR01760">
    <property type="entry name" value="tape_meas_TP901"/>
    <property type="match status" value="1"/>
</dbReference>
<evidence type="ECO:0000259" key="3">
    <source>
        <dbReference type="Pfam" id="PF10145"/>
    </source>
</evidence>
<dbReference type="Pfam" id="PF10145">
    <property type="entry name" value="PhageMin_Tail"/>
    <property type="match status" value="1"/>
</dbReference>